<accession>A0ACD3ZDA5</accession>
<dbReference type="EMBL" id="CP090036">
    <property type="protein sequence ID" value="UPK99278.1"/>
    <property type="molecule type" value="Genomic_DNA"/>
</dbReference>
<evidence type="ECO:0000313" key="2">
    <source>
        <dbReference type="Proteomes" id="UP000830768"/>
    </source>
</evidence>
<protein>
    <submittedName>
        <fullName evidence="1">Uncharacterized protein</fullName>
    </submittedName>
</protein>
<name>A0ACD3ZDA5_FUSSC</name>
<dbReference type="Proteomes" id="UP000830768">
    <property type="component" value="Chromosome 8"/>
</dbReference>
<reference evidence="1" key="1">
    <citation type="submission" date="2021-11" db="EMBL/GenBank/DDBJ databases">
        <title>Fusarium solani-melongenae Genome sequencing and assembly.</title>
        <authorList>
            <person name="Xie S."/>
            <person name="Huang L."/>
            <person name="Zhang X."/>
        </authorList>
    </citation>
    <scope>NUCLEOTIDE SEQUENCE</scope>
    <source>
        <strain evidence="1">CRI 24-3</strain>
    </source>
</reference>
<sequence>MAMEADKKLFKSLAISNSELANEIQQLARSRSQQNDNHIAIKALLLSLYNSIVRLAGRRGHPPAPNKTIIEAYRSFFEPMKALAGLPMGDFLTARMLMYLSSALIHDKSFNLRFSESKAAAASAFLHEFCIELDDGLLEPLKRIWINNNQEQFHWVFSECPVQRSEESGIDPTRYPDLAQALSPEEIKAAGGKGRQWFRSEPKDEPNWKLFSARLPDVDDEDTEELLWKCIGTDGPICSGRVYRTLNKDAGEESLHSVPVLRRSRQFILDARQISKPLITKQGRHLLAGILFRAEIPTEIREMIWAYMRESPPPRQTDYLKGLDIASAYAPFPKVSEPCQECKGRKVRRRDKSIKETCPEHTIYVWNLPLRMFHVLHPEGNSGWWPCAEGLECSGHHDDDEWRVEDQDELLGWIDAVILERAYECSELYDTGYGPDESITRSLKEDETRRERLFSEKGPFVDVTEQRKMEGGLCGPLSVMAHKAAVVQAWNYGGERGIDTGEVQWALGRNLVEQRRAEDTMKNLWHGTTRFCWFCRRRPPDYFNRPRYFPPLMADSSDSDTDW</sequence>
<keyword evidence="2" id="KW-1185">Reference proteome</keyword>
<gene>
    <name evidence="1" type="ORF">LCI18_010213</name>
</gene>
<proteinExistence type="predicted"/>
<organism evidence="1 2">
    <name type="scientific">Fusarium solani subsp. cucurbitae</name>
    <name type="common">Neocosmosporum cucurbitae</name>
    <dbReference type="NCBI Taxonomy" id="2747967"/>
    <lineage>
        <taxon>Eukaryota</taxon>
        <taxon>Fungi</taxon>
        <taxon>Dikarya</taxon>
        <taxon>Ascomycota</taxon>
        <taxon>Pezizomycotina</taxon>
        <taxon>Sordariomycetes</taxon>
        <taxon>Hypocreomycetidae</taxon>
        <taxon>Hypocreales</taxon>
        <taxon>Nectriaceae</taxon>
        <taxon>Fusarium</taxon>
        <taxon>Fusarium solani species complex</taxon>
    </lineage>
</organism>
<evidence type="ECO:0000313" key="1">
    <source>
        <dbReference type="EMBL" id="UPK99278.1"/>
    </source>
</evidence>